<gene>
    <name evidence="1" type="ORF">CCMP2556_LOCUS53104</name>
</gene>
<dbReference type="EMBL" id="CAXAMN010028040">
    <property type="protein sequence ID" value="CAK9114853.1"/>
    <property type="molecule type" value="Genomic_DNA"/>
</dbReference>
<sequence length="247" mass="27639">MDLELGGSEMDIATDQGFANSLYKACNMKEGGSALVAPVCGSFVFMSRGSTKRSHSKPMGDTSSPAVKAGNLLASRTLVILLILAAQGVWFILEQPSSSLMEQHVLFQRFLGLVTMNRFSMMMGDFTAPTLKPTWLYSSHTDIQDLEDFKVRRRLQNVEMVRHYRDSKGRSRITGGAGLKGSQAYPKYFGQALSACRSRHKMKHLRMARALYRAAKGSDRRVDVRPRVNKLWSDHADLNSVIQFLSR</sequence>
<dbReference type="Proteomes" id="UP001642484">
    <property type="component" value="Unassembled WGS sequence"/>
</dbReference>
<name>A0ABP0SR54_9DINO</name>
<evidence type="ECO:0000313" key="1">
    <source>
        <dbReference type="EMBL" id="CAK9114853.1"/>
    </source>
</evidence>
<comment type="caution">
    <text evidence="1">The sequence shown here is derived from an EMBL/GenBank/DDBJ whole genome shotgun (WGS) entry which is preliminary data.</text>
</comment>
<protein>
    <submittedName>
        <fullName evidence="1">Uncharacterized protein</fullName>
    </submittedName>
</protein>
<reference evidence="1 2" key="1">
    <citation type="submission" date="2024-02" db="EMBL/GenBank/DDBJ databases">
        <authorList>
            <person name="Chen Y."/>
            <person name="Shah S."/>
            <person name="Dougan E. K."/>
            <person name="Thang M."/>
            <person name="Chan C."/>
        </authorList>
    </citation>
    <scope>NUCLEOTIDE SEQUENCE [LARGE SCALE GENOMIC DNA]</scope>
</reference>
<keyword evidence="2" id="KW-1185">Reference proteome</keyword>
<evidence type="ECO:0000313" key="2">
    <source>
        <dbReference type="Proteomes" id="UP001642484"/>
    </source>
</evidence>
<organism evidence="1 2">
    <name type="scientific">Durusdinium trenchii</name>
    <dbReference type="NCBI Taxonomy" id="1381693"/>
    <lineage>
        <taxon>Eukaryota</taxon>
        <taxon>Sar</taxon>
        <taxon>Alveolata</taxon>
        <taxon>Dinophyceae</taxon>
        <taxon>Suessiales</taxon>
        <taxon>Symbiodiniaceae</taxon>
        <taxon>Durusdinium</taxon>
    </lineage>
</organism>
<accession>A0ABP0SR54</accession>
<proteinExistence type="predicted"/>